<feature type="compositionally biased region" description="Polar residues" evidence="1">
    <location>
        <begin position="195"/>
        <end position="205"/>
    </location>
</feature>
<keyword evidence="2" id="KW-0732">Signal</keyword>
<proteinExistence type="predicted"/>
<reference evidence="3 4" key="1">
    <citation type="journal article" date="2018" name="BMC Genomics">
        <title>Genomic comparison of Trypanosoma conorhini and Trypanosoma rangeli to Trypanosoma cruzi strains of high and low virulence.</title>
        <authorList>
            <person name="Bradwell K.R."/>
            <person name="Koparde V.N."/>
            <person name="Matveyev A.V."/>
            <person name="Serrano M.G."/>
            <person name="Alves J.M."/>
            <person name="Parikh H."/>
            <person name="Huang B."/>
            <person name="Lee V."/>
            <person name="Espinosa-Alvarez O."/>
            <person name="Ortiz P.A."/>
            <person name="Costa-Martins A.G."/>
            <person name="Teixeira M.M."/>
            <person name="Buck G.A."/>
        </authorList>
    </citation>
    <scope>NUCLEOTIDE SEQUENCE [LARGE SCALE GENOMIC DNA]</scope>
    <source>
        <strain evidence="3 4">AM80</strain>
    </source>
</reference>
<dbReference type="EMBL" id="MKGL01000698">
    <property type="protein sequence ID" value="RNE96379.1"/>
    <property type="molecule type" value="Genomic_DNA"/>
</dbReference>
<keyword evidence="4" id="KW-1185">Reference proteome</keyword>
<feature type="region of interest" description="Disordered" evidence="1">
    <location>
        <begin position="71"/>
        <end position="357"/>
    </location>
</feature>
<accession>A0A3R7KKP7</accession>
<organism evidence="3 4">
    <name type="scientific">Trypanosoma rangeli</name>
    <dbReference type="NCBI Taxonomy" id="5698"/>
    <lineage>
        <taxon>Eukaryota</taxon>
        <taxon>Discoba</taxon>
        <taxon>Euglenozoa</taxon>
        <taxon>Kinetoplastea</taxon>
        <taxon>Metakinetoplastina</taxon>
        <taxon>Trypanosomatida</taxon>
        <taxon>Trypanosomatidae</taxon>
        <taxon>Trypanosoma</taxon>
        <taxon>Herpetosoma</taxon>
    </lineage>
</organism>
<dbReference type="Proteomes" id="UP000283634">
    <property type="component" value="Unassembled WGS sequence"/>
</dbReference>
<dbReference type="RefSeq" id="XP_029233655.1">
    <property type="nucleotide sequence ID" value="XM_029386487.1"/>
</dbReference>
<evidence type="ECO:0000313" key="4">
    <source>
        <dbReference type="Proteomes" id="UP000283634"/>
    </source>
</evidence>
<dbReference type="OMA" id="THESQNN"/>
<feature type="compositionally biased region" description="Gly residues" evidence="1">
    <location>
        <begin position="72"/>
        <end position="82"/>
    </location>
</feature>
<gene>
    <name evidence="3" type="ORF">TraAM80_09827</name>
</gene>
<name>A0A3R7KKP7_TRYRA</name>
<feature type="compositionally biased region" description="Low complexity" evidence="1">
    <location>
        <begin position="107"/>
        <end position="117"/>
    </location>
</feature>
<feature type="compositionally biased region" description="Low complexity" evidence="1">
    <location>
        <begin position="304"/>
        <end position="347"/>
    </location>
</feature>
<feature type="chain" id="PRO_5018551382" description="Mucin-associated surface protein (MASP)" evidence="2">
    <location>
        <begin position="23"/>
        <end position="402"/>
    </location>
</feature>
<evidence type="ECO:0000313" key="3">
    <source>
        <dbReference type="EMBL" id="RNE96379.1"/>
    </source>
</evidence>
<evidence type="ECO:0000256" key="1">
    <source>
        <dbReference type="SAM" id="MobiDB-lite"/>
    </source>
</evidence>
<feature type="compositionally biased region" description="Basic and acidic residues" evidence="1">
    <location>
        <begin position="265"/>
        <end position="278"/>
    </location>
</feature>
<feature type="compositionally biased region" description="Polar residues" evidence="1">
    <location>
        <begin position="156"/>
        <end position="165"/>
    </location>
</feature>
<feature type="signal peptide" evidence="2">
    <location>
        <begin position="1"/>
        <end position="22"/>
    </location>
</feature>
<feature type="compositionally biased region" description="Basic and acidic residues" evidence="1">
    <location>
        <begin position="206"/>
        <end position="228"/>
    </location>
</feature>
<comment type="caution">
    <text evidence="3">The sequence shown here is derived from an EMBL/GenBank/DDBJ whole genome shotgun (WGS) entry which is preliminary data.</text>
</comment>
<evidence type="ECO:0000256" key="2">
    <source>
        <dbReference type="SAM" id="SignalP"/>
    </source>
</evidence>
<feature type="compositionally biased region" description="Basic and acidic residues" evidence="1">
    <location>
        <begin position="166"/>
        <end position="183"/>
    </location>
</feature>
<evidence type="ECO:0008006" key="5">
    <source>
        <dbReference type="Google" id="ProtNLM"/>
    </source>
</evidence>
<dbReference type="AlphaFoldDB" id="A0A3R7KKP7"/>
<sequence>MAGRVLLVCALCVLCCAGGGAGAWGGGYCTDSDWRGLRAVAKDMTEAEIEGKYCSRKPEFAQGLRVIPQAVGGEGLSTGTGASGPSSGEGDNFHTEEGLQRTGNQNLSSDASGSSRLDSLEENGSEGRGGSPGGMERANSLEPKGPSPPERKEGENLQSSDSSKSQTEKGVKTQEGGDSHEAPAKPPATPPSEDNAPSTTVSEPSTPKKEGGEEGSEEKGKSKGKVQEQKQTGAPALSPSTTKNEQPMTIGSSAEAGQKNTQPDDAPKADEEKVKITEVEGAPQNTQTTKNWDDARATPQNSPAGDGATASGQAGQTTTGDGSETQTSVAVVGPGAAAENAADAPKGSGKETAAQPVASITANATKALHGDSDGSTAASQCISPLALLPLLACAAAVAMLAA</sequence>
<protein>
    <recommendedName>
        <fullName evidence="5">Mucin-associated surface protein (MASP)</fullName>
    </recommendedName>
</protein>
<dbReference type="GeneID" id="40333760"/>
<feature type="compositionally biased region" description="Polar residues" evidence="1">
    <location>
        <begin position="238"/>
        <end position="252"/>
    </location>
</feature>